<gene>
    <name evidence="2" type="ORF">TIFTF001_020467</name>
</gene>
<dbReference type="AlphaFoldDB" id="A0AA88D9U2"/>
<evidence type="ECO:0000313" key="2">
    <source>
        <dbReference type="EMBL" id="GMN51308.1"/>
    </source>
</evidence>
<proteinExistence type="predicted"/>
<evidence type="ECO:0000256" key="1">
    <source>
        <dbReference type="SAM" id="MobiDB-lite"/>
    </source>
</evidence>
<evidence type="ECO:0000313" key="3">
    <source>
        <dbReference type="Proteomes" id="UP001187192"/>
    </source>
</evidence>
<organism evidence="2 3">
    <name type="scientific">Ficus carica</name>
    <name type="common">Common fig</name>
    <dbReference type="NCBI Taxonomy" id="3494"/>
    <lineage>
        <taxon>Eukaryota</taxon>
        <taxon>Viridiplantae</taxon>
        <taxon>Streptophyta</taxon>
        <taxon>Embryophyta</taxon>
        <taxon>Tracheophyta</taxon>
        <taxon>Spermatophyta</taxon>
        <taxon>Magnoliopsida</taxon>
        <taxon>eudicotyledons</taxon>
        <taxon>Gunneridae</taxon>
        <taxon>Pentapetalae</taxon>
        <taxon>rosids</taxon>
        <taxon>fabids</taxon>
        <taxon>Rosales</taxon>
        <taxon>Moraceae</taxon>
        <taxon>Ficeae</taxon>
        <taxon>Ficus</taxon>
    </lineage>
</organism>
<sequence>MKKEPKNVLRSEPPCKEDATNGGGNLFDKSMVNVTENSDKFE</sequence>
<name>A0AA88D9U2_FICCA</name>
<comment type="caution">
    <text evidence="2">The sequence shown here is derived from an EMBL/GenBank/DDBJ whole genome shotgun (WGS) entry which is preliminary data.</text>
</comment>
<feature type="region of interest" description="Disordered" evidence="1">
    <location>
        <begin position="1"/>
        <end position="42"/>
    </location>
</feature>
<dbReference type="EMBL" id="BTGU01000037">
    <property type="protein sequence ID" value="GMN51308.1"/>
    <property type="molecule type" value="Genomic_DNA"/>
</dbReference>
<dbReference type="Proteomes" id="UP001187192">
    <property type="component" value="Unassembled WGS sequence"/>
</dbReference>
<protein>
    <submittedName>
        <fullName evidence="2">Uncharacterized protein</fullName>
    </submittedName>
</protein>
<keyword evidence="3" id="KW-1185">Reference proteome</keyword>
<reference evidence="2" key="1">
    <citation type="submission" date="2023-07" db="EMBL/GenBank/DDBJ databases">
        <title>draft genome sequence of fig (Ficus carica).</title>
        <authorList>
            <person name="Takahashi T."/>
            <person name="Nishimura K."/>
        </authorList>
    </citation>
    <scope>NUCLEOTIDE SEQUENCE</scope>
</reference>
<accession>A0AA88D9U2</accession>
<feature type="compositionally biased region" description="Basic and acidic residues" evidence="1">
    <location>
        <begin position="1"/>
        <end position="19"/>
    </location>
</feature>